<accession>A0A6C0BW79</accession>
<organism evidence="1">
    <name type="scientific">viral metagenome</name>
    <dbReference type="NCBI Taxonomy" id="1070528"/>
    <lineage>
        <taxon>unclassified sequences</taxon>
        <taxon>metagenomes</taxon>
        <taxon>organismal metagenomes</taxon>
    </lineage>
</organism>
<proteinExistence type="predicted"/>
<reference evidence="1" key="1">
    <citation type="journal article" date="2020" name="Nature">
        <title>Giant virus diversity and host interactions through global metagenomics.</title>
        <authorList>
            <person name="Schulz F."/>
            <person name="Roux S."/>
            <person name="Paez-Espino D."/>
            <person name="Jungbluth S."/>
            <person name="Walsh D.A."/>
            <person name="Denef V.J."/>
            <person name="McMahon K.D."/>
            <person name="Konstantinidis K.T."/>
            <person name="Eloe-Fadrosh E.A."/>
            <person name="Kyrpides N.C."/>
            <person name="Woyke T."/>
        </authorList>
    </citation>
    <scope>NUCLEOTIDE SEQUENCE</scope>
    <source>
        <strain evidence="1">GVMAG-M-3300020166-18</strain>
    </source>
</reference>
<dbReference type="AlphaFoldDB" id="A0A6C0BW79"/>
<name>A0A6C0BW79_9ZZZZ</name>
<dbReference type="EMBL" id="MN739271">
    <property type="protein sequence ID" value="QHS96577.1"/>
    <property type="molecule type" value="Genomic_DNA"/>
</dbReference>
<sequence>MDGIAVRDTLNKYIETFKKNLMEHSELTASQKQYIEEYPDIIITEKKKRLRNIIADEERCHANKASGERCTRKKKCGENVCGTHQKGTPHGIINETYHSTNTTKKVDVWTQDICGIVYYIDANKNVYNSHDIMINMHQPRVIGSYDMDLDGEYSISHY</sequence>
<evidence type="ECO:0000313" key="1">
    <source>
        <dbReference type="EMBL" id="QHS96577.1"/>
    </source>
</evidence>
<protein>
    <submittedName>
        <fullName evidence="1">Uncharacterized protein</fullName>
    </submittedName>
</protein>